<evidence type="ECO:0000256" key="10">
    <source>
        <dbReference type="ARBA" id="ARBA00044932"/>
    </source>
</evidence>
<dbReference type="Gene3D" id="1.10.860.10">
    <property type="entry name" value="DNAb Helicase, Chain A"/>
    <property type="match status" value="1"/>
</dbReference>
<gene>
    <name evidence="15" type="ordered locus">Metme_2755</name>
</gene>
<dbReference type="RefSeq" id="WP_013819372.1">
    <property type="nucleotide sequence ID" value="NC_015572.1"/>
</dbReference>
<dbReference type="PANTHER" id="PTHR30153">
    <property type="entry name" value="REPLICATIVE DNA HELICASE DNAB"/>
    <property type="match status" value="1"/>
</dbReference>
<dbReference type="PANTHER" id="PTHR30153:SF2">
    <property type="entry name" value="REPLICATIVE DNA HELICASE"/>
    <property type="match status" value="1"/>
</dbReference>
<reference evidence="15 16" key="1">
    <citation type="journal article" date="2011" name="J. Bacteriol.">
        <title>Complete Genome Sequence of the Aerobic Marine Methanotroph Methylomonas methanica MC09.</title>
        <authorList>
            <person name="Boden R."/>
            <person name="Cunliffe M."/>
            <person name="Scanlan J."/>
            <person name="Moussard H."/>
            <person name="Kits K.D."/>
            <person name="Klotz M.G."/>
            <person name="Jetten M.S."/>
            <person name="Vuilleumier S."/>
            <person name="Han J."/>
            <person name="Peters L."/>
            <person name="Mikhailova N."/>
            <person name="Teshima H."/>
            <person name="Tapia R."/>
            <person name="Kyrpides N."/>
            <person name="Ivanova N."/>
            <person name="Pagani I."/>
            <person name="Cheng J.F."/>
            <person name="Goodwin L."/>
            <person name="Han C."/>
            <person name="Hauser L."/>
            <person name="Land M.L."/>
            <person name="Lapidus A."/>
            <person name="Lucas S."/>
            <person name="Pitluck S."/>
            <person name="Woyke T."/>
            <person name="Stein L."/>
            <person name="Murrell J.C."/>
        </authorList>
    </citation>
    <scope>NUCLEOTIDE SEQUENCE [LARGE SCALE GENOMIC DNA]</scope>
    <source>
        <strain evidence="15 16">MC09</strain>
    </source>
</reference>
<dbReference type="EMBL" id="CP002738">
    <property type="protein sequence ID" value="AEG01137.1"/>
    <property type="molecule type" value="Genomic_DNA"/>
</dbReference>
<organism evidence="15 16">
    <name type="scientific">Methylomonas methanica (strain DSM 25384 / MC09)</name>
    <dbReference type="NCBI Taxonomy" id="857087"/>
    <lineage>
        <taxon>Bacteria</taxon>
        <taxon>Pseudomonadati</taxon>
        <taxon>Pseudomonadota</taxon>
        <taxon>Gammaproteobacteria</taxon>
        <taxon>Methylococcales</taxon>
        <taxon>Methylococcaceae</taxon>
        <taxon>Methylomonas</taxon>
    </lineage>
</organism>
<comment type="function">
    <text evidence="10 13">The main replicative DNA helicase, it participates in initiation and elongation during chromosome replication. Travels ahead of the DNA replisome, separating dsDNA into templates for DNA synthesis. A processive ATP-dependent 5'-3' DNA helicase it has DNA-dependent ATPase activity.</text>
</comment>
<dbReference type="FunFam" id="1.10.860.10:FF:000001">
    <property type="entry name" value="Replicative DNA helicase"/>
    <property type="match status" value="1"/>
</dbReference>
<keyword evidence="7 13" id="KW-0067">ATP-binding</keyword>
<dbReference type="Proteomes" id="UP000008888">
    <property type="component" value="Chromosome"/>
</dbReference>
<feature type="domain" description="SF4 helicase" evidence="14">
    <location>
        <begin position="191"/>
        <end position="457"/>
    </location>
</feature>
<keyword evidence="3 13" id="KW-0235">DNA replication</keyword>
<dbReference type="eggNOG" id="COG0305">
    <property type="taxonomic scope" value="Bacteria"/>
</dbReference>
<dbReference type="InterPro" id="IPR007692">
    <property type="entry name" value="DNA_helicase_DnaB"/>
</dbReference>
<sequence length="464" mass="51300">MSEDYYFTPDLAVDSLKVPPHSIQAEQSVLGGLMLDNQTWDSVADKVIETDFYRRDHQLIFRAIAQLAEKQEPFDVVTLSEILEGTGELKDVGGLAYLGMLAKDTPSAANIVAYANIVRDRSVLRQLIHIGTEISDSAFSTEGRETADLLENAERKVFEIAEQRQRGQGGFSSIKSLLAKAVDKIEMLYEQDGDITGASTGFTDLDEKTSGLQPADLIIVAGRPSMGKTTIAMNMAENVALKSGMPVAVFSMEMPGEALAMRMMSSLGRIDQHKVRTGKLDDDDWPRLTSAINLLAETKLFIDDTPALTPTEVRSRARRLTREHGQLGLIVLDYLQLMQSPSSGDNRVQQISDISRGLKALAKEMNVPVIALSQLNRNLEQRPNKRPVMSDLRESGAIEQDADLIIFVYRDEVYNEDSPDKGIAEVIIGKQRNGPLGTVRLTFLGQFTRFENFAGTYSGSDDYE</sequence>
<dbReference type="GO" id="GO:1990077">
    <property type="term" value="C:primosome complex"/>
    <property type="evidence" value="ECO:0007669"/>
    <property type="project" value="UniProtKB-UniRule"/>
</dbReference>
<evidence type="ECO:0000256" key="11">
    <source>
        <dbReference type="ARBA" id="ARBA00048954"/>
    </source>
</evidence>
<dbReference type="GO" id="GO:0005524">
    <property type="term" value="F:ATP binding"/>
    <property type="evidence" value="ECO:0007669"/>
    <property type="project" value="UniProtKB-UniRule"/>
</dbReference>
<dbReference type="Gene3D" id="3.40.50.300">
    <property type="entry name" value="P-loop containing nucleotide triphosphate hydrolases"/>
    <property type="match status" value="1"/>
</dbReference>
<dbReference type="AlphaFoldDB" id="F9ZZB1"/>
<dbReference type="Pfam" id="PF00772">
    <property type="entry name" value="DnaB"/>
    <property type="match status" value="1"/>
</dbReference>
<keyword evidence="4 13" id="KW-0547">Nucleotide-binding</keyword>
<dbReference type="FunFam" id="3.40.50.300:FF:000076">
    <property type="entry name" value="Replicative DNA helicase"/>
    <property type="match status" value="1"/>
</dbReference>
<evidence type="ECO:0000313" key="16">
    <source>
        <dbReference type="Proteomes" id="UP000008888"/>
    </source>
</evidence>
<reference evidence="16" key="3">
    <citation type="submission" date="2011-05" db="EMBL/GenBank/DDBJ databases">
        <title>Complete sequence of Methylomonas methanica MC09.</title>
        <authorList>
            <consortium name="US DOE Joint Genome Institute"/>
            <person name="Lucas S."/>
            <person name="Han J."/>
            <person name="Lapidus A."/>
            <person name="Cheng J.-F."/>
            <person name="Goodwin L."/>
            <person name="Pitluck S."/>
            <person name="Peters L."/>
            <person name="Mikhailova N."/>
            <person name="Teshima H."/>
            <person name="Han C."/>
            <person name="Tapia R."/>
            <person name="Land M."/>
            <person name="Hauser L."/>
            <person name="Kyrpides N."/>
            <person name="Ivanova N."/>
            <person name="Pagani I."/>
            <person name="Stein L."/>
            <person name="Woyke T."/>
        </authorList>
    </citation>
    <scope>NUCLEOTIDE SEQUENCE [LARGE SCALE GENOMIC DNA]</scope>
    <source>
        <strain evidence="16">MC09</strain>
    </source>
</reference>
<evidence type="ECO:0000256" key="9">
    <source>
        <dbReference type="ARBA" id="ARBA00023235"/>
    </source>
</evidence>
<protein>
    <recommendedName>
        <fullName evidence="12 13">Replicative DNA helicase</fullName>
        <ecNumber evidence="12 13">5.6.2.3</ecNumber>
    </recommendedName>
</protein>
<name>F9ZZB1_METMM</name>
<dbReference type="InterPro" id="IPR027417">
    <property type="entry name" value="P-loop_NTPase"/>
</dbReference>
<dbReference type="SUPFAM" id="SSF48024">
    <property type="entry name" value="N-terminal domain of DnaB helicase"/>
    <property type="match status" value="1"/>
</dbReference>
<dbReference type="GO" id="GO:0016887">
    <property type="term" value="F:ATP hydrolysis activity"/>
    <property type="evidence" value="ECO:0007669"/>
    <property type="project" value="RHEA"/>
</dbReference>
<keyword evidence="16" id="KW-1185">Reference proteome</keyword>
<keyword evidence="5 13" id="KW-0378">Hydrolase</keyword>
<dbReference type="KEGG" id="mmt:Metme_2755"/>
<proteinExistence type="inferred from homology"/>
<dbReference type="OrthoDB" id="9773982at2"/>
<evidence type="ECO:0000256" key="8">
    <source>
        <dbReference type="ARBA" id="ARBA00023125"/>
    </source>
</evidence>
<evidence type="ECO:0000256" key="7">
    <source>
        <dbReference type="ARBA" id="ARBA00022840"/>
    </source>
</evidence>
<keyword evidence="6 13" id="KW-0347">Helicase</keyword>
<dbReference type="InterPro" id="IPR007694">
    <property type="entry name" value="DNA_helicase_DnaB-like_C"/>
</dbReference>
<dbReference type="EC" id="5.6.2.3" evidence="12 13"/>
<evidence type="ECO:0000259" key="14">
    <source>
        <dbReference type="PROSITE" id="PS51199"/>
    </source>
</evidence>
<dbReference type="GO" id="GO:0005829">
    <property type="term" value="C:cytosol"/>
    <property type="evidence" value="ECO:0007669"/>
    <property type="project" value="TreeGrafter"/>
</dbReference>
<dbReference type="GO" id="GO:0006269">
    <property type="term" value="P:DNA replication, synthesis of primer"/>
    <property type="evidence" value="ECO:0007669"/>
    <property type="project" value="UniProtKB-UniRule"/>
</dbReference>
<dbReference type="CDD" id="cd00984">
    <property type="entry name" value="DnaB_C"/>
    <property type="match status" value="1"/>
</dbReference>
<dbReference type="GO" id="GO:0043139">
    <property type="term" value="F:5'-3' DNA helicase activity"/>
    <property type="evidence" value="ECO:0007669"/>
    <property type="project" value="UniProtKB-EC"/>
</dbReference>
<keyword evidence="2 13" id="KW-0639">Primosome</keyword>
<dbReference type="SMART" id="SM00382">
    <property type="entry name" value="AAA"/>
    <property type="match status" value="1"/>
</dbReference>
<dbReference type="Pfam" id="PF03796">
    <property type="entry name" value="DnaB_C"/>
    <property type="match status" value="1"/>
</dbReference>
<evidence type="ECO:0000313" key="15">
    <source>
        <dbReference type="EMBL" id="AEG01137.1"/>
    </source>
</evidence>
<dbReference type="InterPro" id="IPR036185">
    <property type="entry name" value="DNA_heli_DnaB-like_N_sf"/>
</dbReference>
<dbReference type="GO" id="GO:0003677">
    <property type="term" value="F:DNA binding"/>
    <property type="evidence" value="ECO:0007669"/>
    <property type="project" value="UniProtKB-UniRule"/>
</dbReference>
<dbReference type="PROSITE" id="PS51199">
    <property type="entry name" value="SF4_HELICASE"/>
    <property type="match status" value="1"/>
</dbReference>
<evidence type="ECO:0000256" key="5">
    <source>
        <dbReference type="ARBA" id="ARBA00022801"/>
    </source>
</evidence>
<dbReference type="NCBIfam" id="TIGR00665">
    <property type="entry name" value="DnaB"/>
    <property type="match status" value="1"/>
</dbReference>
<keyword evidence="9" id="KW-0413">Isomerase</keyword>
<reference key="2">
    <citation type="submission" date="2011-05" db="EMBL/GenBank/DDBJ databases">
        <title>Complete genome sequence of the aerobic marine methanotroph Methylomonas methanica MC09.</title>
        <authorList>
            <person name="Boden R."/>
            <person name="Cunliffe M."/>
            <person name="Scanlan J."/>
            <person name="Moussard H."/>
            <person name="Kits K.D."/>
            <person name="Klotz M."/>
            <person name="Jetten M."/>
            <person name="Vuilleumier S."/>
            <person name="Han J."/>
            <person name="Peters L."/>
            <person name="Mikhailova N."/>
            <person name="Teshima H."/>
            <person name="Tapia R."/>
            <person name="Kyrpides N."/>
            <person name="Ivanova N."/>
            <person name="Pagani I."/>
            <person name="Cheng J.-F."/>
            <person name="Goodwin L."/>
            <person name="Han C."/>
            <person name="Hauser L."/>
            <person name="Land M."/>
            <person name="Lapidus A."/>
            <person name="Lucas S."/>
            <person name="Pitluck S."/>
            <person name="Woyke T."/>
            <person name="Stein L.Y."/>
            <person name="Murrell C."/>
        </authorList>
    </citation>
    <scope>NUCLEOTIDE SEQUENCE</scope>
    <source>
        <strain>MC09</strain>
    </source>
</reference>
<evidence type="ECO:0000256" key="2">
    <source>
        <dbReference type="ARBA" id="ARBA00022515"/>
    </source>
</evidence>
<keyword evidence="8 13" id="KW-0238">DNA-binding</keyword>
<dbReference type="InterPro" id="IPR003593">
    <property type="entry name" value="AAA+_ATPase"/>
</dbReference>
<dbReference type="GO" id="GO:0042802">
    <property type="term" value="F:identical protein binding"/>
    <property type="evidence" value="ECO:0007669"/>
    <property type="project" value="UniProtKB-ARBA"/>
</dbReference>
<dbReference type="NCBIfam" id="NF004384">
    <property type="entry name" value="PRK05748.1"/>
    <property type="match status" value="1"/>
</dbReference>
<evidence type="ECO:0000256" key="4">
    <source>
        <dbReference type="ARBA" id="ARBA00022741"/>
    </source>
</evidence>
<dbReference type="HOGENOM" id="CLU_005373_0_0_6"/>
<evidence type="ECO:0000256" key="13">
    <source>
        <dbReference type="RuleBase" id="RU362085"/>
    </source>
</evidence>
<evidence type="ECO:0000256" key="6">
    <source>
        <dbReference type="ARBA" id="ARBA00022806"/>
    </source>
</evidence>
<comment type="catalytic activity">
    <reaction evidence="11 13">
        <text>ATP + H2O = ADP + phosphate + H(+)</text>
        <dbReference type="Rhea" id="RHEA:13065"/>
        <dbReference type="ChEBI" id="CHEBI:15377"/>
        <dbReference type="ChEBI" id="CHEBI:15378"/>
        <dbReference type="ChEBI" id="CHEBI:30616"/>
        <dbReference type="ChEBI" id="CHEBI:43474"/>
        <dbReference type="ChEBI" id="CHEBI:456216"/>
        <dbReference type="EC" id="5.6.2.3"/>
    </reaction>
</comment>
<comment type="similarity">
    <text evidence="1 13">Belongs to the helicase family. DnaB subfamily.</text>
</comment>
<dbReference type="STRING" id="857087.Metme_2755"/>
<dbReference type="InterPro" id="IPR016136">
    <property type="entry name" value="DNA_helicase_N/primase_C"/>
</dbReference>
<dbReference type="SUPFAM" id="SSF52540">
    <property type="entry name" value="P-loop containing nucleoside triphosphate hydrolases"/>
    <property type="match status" value="1"/>
</dbReference>
<evidence type="ECO:0000256" key="1">
    <source>
        <dbReference type="ARBA" id="ARBA00008428"/>
    </source>
</evidence>
<evidence type="ECO:0000256" key="3">
    <source>
        <dbReference type="ARBA" id="ARBA00022705"/>
    </source>
</evidence>
<dbReference type="InterPro" id="IPR007693">
    <property type="entry name" value="DNA_helicase_DnaB-like_N"/>
</dbReference>
<accession>F9ZZB1</accession>
<evidence type="ECO:0000256" key="12">
    <source>
        <dbReference type="NCBIfam" id="TIGR00665"/>
    </source>
</evidence>